<gene>
    <name evidence="1" type="ORF">ACFOUR_14255</name>
</gene>
<dbReference type="AlphaFoldDB" id="A0ABD5NR70"/>
<evidence type="ECO:0000313" key="2">
    <source>
        <dbReference type="Proteomes" id="UP001595846"/>
    </source>
</evidence>
<dbReference type="EMBL" id="JBHSAQ010000013">
    <property type="protein sequence ID" value="MFC3959522.1"/>
    <property type="molecule type" value="Genomic_DNA"/>
</dbReference>
<organism evidence="1 2">
    <name type="scientific">Halovivax cerinus</name>
    <dbReference type="NCBI Taxonomy" id="1487865"/>
    <lineage>
        <taxon>Archaea</taxon>
        <taxon>Methanobacteriati</taxon>
        <taxon>Methanobacteriota</taxon>
        <taxon>Stenosarchaea group</taxon>
        <taxon>Halobacteria</taxon>
        <taxon>Halobacteriales</taxon>
        <taxon>Natrialbaceae</taxon>
        <taxon>Halovivax</taxon>
    </lineage>
</organism>
<name>A0ABD5NR70_9EURY</name>
<proteinExistence type="predicted"/>
<reference evidence="1 2" key="1">
    <citation type="journal article" date="2019" name="Int. J. Syst. Evol. Microbiol.">
        <title>The Global Catalogue of Microorganisms (GCM) 10K type strain sequencing project: providing services to taxonomists for standard genome sequencing and annotation.</title>
        <authorList>
            <consortium name="The Broad Institute Genomics Platform"/>
            <consortium name="The Broad Institute Genome Sequencing Center for Infectious Disease"/>
            <person name="Wu L."/>
            <person name="Ma J."/>
        </authorList>
    </citation>
    <scope>NUCLEOTIDE SEQUENCE [LARGE SCALE GENOMIC DNA]</scope>
    <source>
        <strain evidence="1 2">IBRC-M 10256</strain>
    </source>
</reference>
<protein>
    <submittedName>
        <fullName evidence="1">Uncharacterized protein</fullName>
    </submittedName>
</protein>
<dbReference type="Proteomes" id="UP001595846">
    <property type="component" value="Unassembled WGS sequence"/>
</dbReference>
<evidence type="ECO:0000313" key="1">
    <source>
        <dbReference type="EMBL" id="MFC3959522.1"/>
    </source>
</evidence>
<dbReference type="RefSeq" id="WP_256533034.1">
    <property type="nucleotide sequence ID" value="NZ_CP101824.1"/>
</dbReference>
<comment type="caution">
    <text evidence="1">The sequence shown here is derived from an EMBL/GenBank/DDBJ whole genome shotgun (WGS) entry which is preliminary data.</text>
</comment>
<dbReference type="GeneID" id="73902147"/>
<accession>A0ABD5NR70</accession>
<keyword evidence="2" id="KW-1185">Reference proteome</keyword>
<sequence length="620" mass="66757">MTHTFTGQLCTRPCSDVTRPLAGSTIVLYRPTDEIPPERIAARPKVTADLVSPAAAGAAVIGDDEIDESGEFAVRIDDESYDGEAFIVAVLVDDPAGRDDVSPVELAITTLDPEWEKGENGPIAQWEYCLTEKQWCGVLAELECWMVCGRVLDCAGEQDVPVDGATVRAYDADIVQHDELGSVVTGDDGGYTIYYTESDFEEVPPPFLPVELRHGPDLYFSVETAGGDPLLEEGPSAGREPGREDAGRCAHVDLCVDLPPDAAQMAWFSVGSAFDVPDADSLNDFDVEGYAGAKKWALFGTLSMRGNTPSVTDPAYDDVQYRFRFAESTARNDDPAMDEDAFADAVGDLDNADVFRRTKIGVAVRYGPFDFFPVYARQADVDEDGWLSVDSALSNSAPDDVDPAAYEFYDDDSLMRVDTTALTTQSNPADASVEPGDPFPADEKVAVEQFAFRFEARVVESDGSITPVPASGQTLNRAVVDNSGTFGALEIAELAGDSCDPITTDGVTAAYTIYHPHPGSAQLRLIANDEDETDASAWTEIDDPAGTSELSFARSEESGADLVAMDGAHHNGSLDVSSAVDEPCTYMLELRTQRRLHNGNSAADSGWQTHRLVAFHAEEA</sequence>